<dbReference type="Pfam" id="PF01068">
    <property type="entry name" value="DNA_ligase_A_M"/>
    <property type="match status" value="1"/>
</dbReference>
<protein>
    <recommendedName>
        <fullName evidence="3">DNA ligase</fullName>
    </recommendedName>
</protein>
<sequence length="286" mass="32248">MSIGKLMKGHTFAKGKKKLTWPAVAEIKLDEIRLDVRAVEGKMGWGVAFQSFADKPLLNLGDYAGSFLELMNDVDVRRLDCGVLVNRSFNDTYRYVRSKTLPPELAGAKVEFILFDVPEDDRPFGDRMHYLDTVAQIGVHYGLAMIRPERAEVKDEEQVWGLFASARERGFEGLMVKDYGHLYELDKRTNGWLKVKPEEDEDGIITAINQAHSLEGVPLDRAGSVTITVPGGSGADASGIPHELGRLMQANPDQFIGQWATFSYMERDRQGGYRHPRFERIREEKA</sequence>
<dbReference type="Proteomes" id="UP000221958">
    <property type="component" value="Segment"/>
</dbReference>
<accession>A0A1L7DSA8</accession>
<evidence type="ECO:0000256" key="1">
    <source>
        <dbReference type="ARBA" id="ARBA00001968"/>
    </source>
</evidence>
<organism evidence="9 10">
    <name type="scientific">Ralstonia phage phiAp1</name>
    <dbReference type="NCBI Taxonomy" id="2783867"/>
    <lineage>
        <taxon>Viruses</taxon>
        <taxon>Duplodnaviria</taxon>
        <taxon>Heunggongvirae</taxon>
        <taxon>Uroviricota</taxon>
        <taxon>Caudoviricetes</taxon>
        <taxon>Autographivirales</taxon>
        <taxon>Autoscriptoviridae</taxon>
        <taxon>Ayakvirus</taxon>
        <taxon>Ayakvirus Ap1</taxon>
    </lineage>
</organism>
<evidence type="ECO:0000256" key="3">
    <source>
        <dbReference type="ARBA" id="ARBA00013308"/>
    </source>
</evidence>
<dbReference type="SUPFAM" id="SSF56091">
    <property type="entry name" value="DNA ligase/mRNA capping enzyme, catalytic domain"/>
    <property type="match status" value="1"/>
</dbReference>
<evidence type="ECO:0000256" key="5">
    <source>
        <dbReference type="ARBA" id="ARBA00022705"/>
    </source>
</evidence>
<dbReference type="PROSITE" id="PS00333">
    <property type="entry name" value="DNA_LIGASE_A2"/>
    <property type="match status" value="1"/>
</dbReference>
<dbReference type="Gene3D" id="3.30.470.30">
    <property type="entry name" value="DNA ligase/mRNA capping enzyme"/>
    <property type="match status" value="1"/>
</dbReference>
<comment type="similarity">
    <text evidence="2">Belongs to the ATP-dependent DNA ligase family.</text>
</comment>
<gene>
    <name evidence="9" type="ORF">phiAp1_22</name>
</gene>
<dbReference type="GO" id="GO:0006260">
    <property type="term" value="P:DNA replication"/>
    <property type="evidence" value="ECO:0007669"/>
    <property type="project" value="UniProtKB-KW"/>
</dbReference>
<dbReference type="GO" id="GO:0006310">
    <property type="term" value="P:DNA recombination"/>
    <property type="evidence" value="ECO:0007669"/>
    <property type="project" value="InterPro"/>
</dbReference>
<keyword evidence="5" id="KW-0235">DNA replication</keyword>
<reference evidence="10" key="1">
    <citation type="submission" date="2016-11" db="EMBL/GenBank/DDBJ databases">
        <authorList>
            <person name="Xavier A.S."/>
            <person name="Silva F.P."/>
            <person name="Vidigal P.M.P."/>
            <person name="Lima T.T.M."/>
            <person name="Souza F.O."/>
            <person name="Alfenas-Zerbini P."/>
        </authorList>
    </citation>
    <scope>NUCLEOTIDE SEQUENCE [LARGE SCALE GENOMIC DNA]</scope>
</reference>
<keyword evidence="10" id="KW-1185">Reference proteome</keyword>
<evidence type="ECO:0000313" key="10">
    <source>
        <dbReference type="Proteomes" id="UP000221958"/>
    </source>
</evidence>
<dbReference type="InterPro" id="IPR016059">
    <property type="entry name" value="DNA_ligase_ATP-dep_CS"/>
</dbReference>
<dbReference type="PROSITE" id="PS50160">
    <property type="entry name" value="DNA_LIGASE_A3"/>
    <property type="match status" value="1"/>
</dbReference>
<name>A0A1L7DSA8_9CAUD</name>
<proteinExistence type="inferred from homology"/>
<dbReference type="InterPro" id="IPR012310">
    <property type="entry name" value="DNA_ligase_ATP-dep_cent"/>
</dbReference>
<feature type="domain" description="ATP-dependent DNA ligase family profile" evidence="8">
    <location>
        <begin position="121"/>
        <end position="234"/>
    </location>
</feature>
<keyword evidence="7" id="KW-0234">DNA repair</keyword>
<evidence type="ECO:0000313" key="9">
    <source>
        <dbReference type="EMBL" id="APU03163.1"/>
    </source>
</evidence>
<dbReference type="InterPro" id="IPR050326">
    <property type="entry name" value="NAD_dep_DNA_ligaseB"/>
</dbReference>
<keyword evidence="6" id="KW-0227">DNA damage</keyword>
<evidence type="ECO:0000256" key="6">
    <source>
        <dbReference type="ARBA" id="ARBA00022763"/>
    </source>
</evidence>
<dbReference type="InterPro" id="IPR012340">
    <property type="entry name" value="NA-bd_OB-fold"/>
</dbReference>
<evidence type="ECO:0000256" key="2">
    <source>
        <dbReference type="ARBA" id="ARBA00007572"/>
    </source>
</evidence>
<keyword evidence="4 9" id="KW-0436">Ligase</keyword>
<comment type="cofactor">
    <cofactor evidence="1">
        <name>a divalent metal cation</name>
        <dbReference type="ChEBI" id="CHEBI:60240"/>
    </cofactor>
</comment>
<dbReference type="GO" id="GO:0005524">
    <property type="term" value="F:ATP binding"/>
    <property type="evidence" value="ECO:0007669"/>
    <property type="project" value="InterPro"/>
</dbReference>
<dbReference type="SUPFAM" id="SSF50249">
    <property type="entry name" value="Nucleic acid-binding proteins"/>
    <property type="match status" value="1"/>
</dbReference>
<dbReference type="GO" id="GO:0003910">
    <property type="term" value="F:DNA ligase (ATP) activity"/>
    <property type="evidence" value="ECO:0007669"/>
    <property type="project" value="InterPro"/>
</dbReference>
<evidence type="ECO:0000256" key="7">
    <source>
        <dbReference type="ARBA" id="ARBA00023204"/>
    </source>
</evidence>
<evidence type="ECO:0000256" key="4">
    <source>
        <dbReference type="ARBA" id="ARBA00022598"/>
    </source>
</evidence>
<dbReference type="GO" id="GO:0006281">
    <property type="term" value="P:DNA repair"/>
    <property type="evidence" value="ECO:0007669"/>
    <property type="project" value="UniProtKB-KW"/>
</dbReference>
<dbReference type="Gene3D" id="2.40.50.140">
    <property type="entry name" value="Nucleic acid-binding proteins"/>
    <property type="match status" value="1"/>
</dbReference>
<evidence type="ECO:0000259" key="8">
    <source>
        <dbReference type="PROSITE" id="PS50160"/>
    </source>
</evidence>
<dbReference type="PANTHER" id="PTHR47810">
    <property type="entry name" value="DNA LIGASE"/>
    <property type="match status" value="1"/>
</dbReference>
<dbReference type="EMBL" id="KY117485">
    <property type="protein sequence ID" value="APU03163.1"/>
    <property type="molecule type" value="Genomic_DNA"/>
</dbReference>
<dbReference type="PANTHER" id="PTHR47810:SF1">
    <property type="entry name" value="DNA LIGASE B"/>
    <property type="match status" value="1"/>
</dbReference>